<dbReference type="AlphaFoldDB" id="A0A1Y1ULV1"/>
<accession>A0A1Y1ULV1</accession>
<comment type="caution">
    <text evidence="5">The sequence shown here is derived from an EMBL/GenBank/DDBJ whole genome shotgun (WGS) entry which is preliminary data.</text>
</comment>
<keyword evidence="3" id="KW-0539">Nucleus</keyword>
<dbReference type="PANTHER" id="PTHR23188">
    <property type="entry name" value="RNA POLYMERASE II-ASSOCIATED FACTOR 1 HOMOLOG"/>
    <property type="match status" value="1"/>
</dbReference>
<keyword evidence="6" id="KW-1185">Reference proteome</keyword>
<feature type="region of interest" description="Disordered" evidence="4">
    <location>
        <begin position="397"/>
        <end position="417"/>
    </location>
</feature>
<dbReference type="GO" id="GO:0006368">
    <property type="term" value="P:transcription elongation by RNA polymerase II"/>
    <property type="evidence" value="ECO:0007669"/>
    <property type="project" value="InterPro"/>
</dbReference>
<dbReference type="GO" id="GO:0016593">
    <property type="term" value="C:Cdc73/Paf1 complex"/>
    <property type="evidence" value="ECO:0007669"/>
    <property type="project" value="InterPro"/>
</dbReference>
<proteinExistence type="inferred from homology"/>
<organism evidence="5 6">
    <name type="scientific">Kockovaella imperatae</name>
    <dbReference type="NCBI Taxonomy" id="4999"/>
    <lineage>
        <taxon>Eukaryota</taxon>
        <taxon>Fungi</taxon>
        <taxon>Dikarya</taxon>
        <taxon>Basidiomycota</taxon>
        <taxon>Agaricomycotina</taxon>
        <taxon>Tremellomycetes</taxon>
        <taxon>Tremellales</taxon>
        <taxon>Cuniculitremaceae</taxon>
        <taxon>Kockovaella</taxon>
    </lineage>
</organism>
<gene>
    <name evidence="5" type="ORF">BD324DRAFT_620987</name>
</gene>
<sequence length="417" mass="46637">MASKKSRLDLLLRVRYLNPIPQPPFPPKLFNLSTNVNRLGEPSYLDDLVSSTPLPMLVDSEMGMPVDLNVYERVWNGNDEELGLAETQDLAAEDLALIAPFEDVKPQINGSGSAAGSTDVTWMRNSALFTRKAVSGSKSLTAIAKDEEVDASTAAQIMSIEQTFSEFDSQDVTQLKHPDPKRSRLRVVEQYEILPEDEAWSNSYIMMRYPERPTASTSANPHAEASSSRLNRAVLRPVMEDDQQIMQFLLPEEDTLPRLEHSFVDPIGNESYEQMKELTMNDPNDPQIDSVFPSALYDQIRTYEVVSQTRPQKEVLITIVEAGDPAKAQGAYYKEIGTRAQLRKTRAKRQGEGDETQEPLWDKSRVGFRHPHEDLISQRATAQAMVSDPGWIEAQLRGLGDGDNEAVGQGEAIKEDD</sequence>
<protein>
    <submittedName>
        <fullName evidence="5">RNA polymerase II-associated</fullName>
    </submittedName>
</protein>
<feature type="region of interest" description="Disordered" evidence="4">
    <location>
        <begin position="344"/>
        <end position="363"/>
    </location>
</feature>
<dbReference type="FunCoup" id="A0A1Y1ULV1">
    <property type="interactions" value="537"/>
</dbReference>
<comment type="subcellular location">
    <subcellularLocation>
        <location evidence="1">Nucleus</location>
    </subcellularLocation>
</comment>
<dbReference type="InParanoid" id="A0A1Y1ULV1"/>
<evidence type="ECO:0000256" key="1">
    <source>
        <dbReference type="ARBA" id="ARBA00004123"/>
    </source>
</evidence>
<evidence type="ECO:0000313" key="5">
    <source>
        <dbReference type="EMBL" id="ORX38474.1"/>
    </source>
</evidence>
<evidence type="ECO:0000256" key="2">
    <source>
        <dbReference type="ARBA" id="ARBA00007560"/>
    </source>
</evidence>
<dbReference type="Pfam" id="PF03985">
    <property type="entry name" value="Paf1"/>
    <property type="match status" value="1"/>
</dbReference>
<dbReference type="RefSeq" id="XP_021872396.1">
    <property type="nucleotide sequence ID" value="XM_022015348.1"/>
</dbReference>
<evidence type="ECO:0000256" key="3">
    <source>
        <dbReference type="ARBA" id="ARBA00023242"/>
    </source>
</evidence>
<dbReference type="GeneID" id="33557157"/>
<name>A0A1Y1ULV1_9TREE</name>
<dbReference type="EMBL" id="NBSH01000004">
    <property type="protein sequence ID" value="ORX38474.1"/>
    <property type="molecule type" value="Genomic_DNA"/>
</dbReference>
<dbReference type="STRING" id="4999.A0A1Y1ULV1"/>
<comment type="similarity">
    <text evidence="2">Belongs to the PAF1 family.</text>
</comment>
<dbReference type="GO" id="GO:0000993">
    <property type="term" value="F:RNA polymerase II complex binding"/>
    <property type="evidence" value="ECO:0007669"/>
    <property type="project" value="TreeGrafter"/>
</dbReference>
<dbReference type="OrthoDB" id="10260285at2759"/>
<evidence type="ECO:0000313" key="6">
    <source>
        <dbReference type="Proteomes" id="UP000193218"/>
    </source>
</evidence>
<reference evidence="5 6" key="1">
    <citation type="submission" date="2017-03" db="EMBL/GenBank/DDBJ databases">
        <title>Widespread Adenine N6-methylation of Active Genes in Fungi.</title>
        <authorList>
            <consortium name="DOE Joint Genome Institute"/>
            <person name="Mondo S.J."/>
            <person name="Dannebaum R.O."/>
            <person name="Kuo R.C."/>
            <person name="Louie K.B."/>
            <person name="Bewick A.J."/>
            <person name="Labutti K."/>
            <person name="Haridas S."/>
            <person name="Kuo A."/>
            <person name="Salamov A."/>
            <person name="Ahrendt S.R."/>
            <person name="Lau R."/>
            <person name="Bowen B.P."/>
            <person name="Lipzen A."/>
            <person name="Sullivan W."/>
            <person name="Andreopoulos W.B."/>
            <person name="Clum A."/>
            <person name="Lindquist E."/>
            <person name="Daum C."/>
            <person name="Northen T.R."/>
            <person name="Ramamoorthy G."/>
            <person name="Schmitz R.J."/>
            <person name="Gryganskyi A."/>
            <person name="Culley D."/>
            <person name="Magnuson J."/>
            <person name="James T.Y."/>
            <person name="O'Malley M.A."/>
            <person name="Stajich J.E."/>
            <person name="Spatafora J.W."/>
            <person name="Visel A."/>
            <person name="Grigoriev I.V."/>
        </authorList>
    </citation>
    <scope>NUCLEOTIDE SEQUENCE [LARGE SCALE GENOMIC DNA]</scope>
    <source>
        <strain evidence="5 6">NRRL Y-17943</strain>
    </source>
</reference>
<evidence type="ECO:0000256" key="4">
    <source>
        <dbReference type="SAM" id="MobiDB-lite"/>
    </source>
</evidence>
<dbReference type="GO" id="GO:0003682">
    <property type="term" value="F:chromatin binding"/>
    <property type="evidence" value="ECO:0007669"/>
    <property type="project" value="TreeGrafter"/>
</dbReference>
<dbReference type="InterPro" id="IPR007133">
    <property type="entry name" value="RNA_pol_II-assoc_Paf1"/>
</dbReference>
<dbReference type="Proteomes" id="UP000193218">
    <property type="component" value="Unassembled WGS sequence"/>
</dbReference>
<dbReference type="PANTHER" id="PTHR23188:SF12">
    <property type="entry name" value="RNA POLYMERASE II-ASSOCIATED FACTOR 1 HOMOLOG"/>
    <property type="match status" value="1"/>
</dbReference>